<dbReference type="InterPro" id="IPR012337">
    <property type="entry name" value="RNaseH-like_sf"/>
</dbReference>
<feature type="domain" description="Integrase catalytic" evidence="1">
    <location>
        <begin position="1"/>
        <end position="136"/>
    </location>
</feature>
<dbReference type="PANTHER" id="PTHR11439:SF463">
    <property type="entry name" value="REVERSE TRANSCRIPTASE TY1_COPIA-TYPE DOMAIN-CONTAINING PROTEIN"/>
    <property type="match status" value="1"/>
</dbReference>
<proteinExistence type="predicted"/>
<name>A0ABQ8FBN2_9FUNG</name>
<keyword evidence="3" id="KW-1185">Reference proteome</keyword>
<dbReference type="EMBL" id="JAFCIX010000309">
    <property type="protein sequence ID" value="KAH6595425.1"/>
    <property type="molecule type" value="Genomic_DNA"/>
</dbReference>
<evidence type="ECO:0000313" key="2">
    <source>
        <dbReference type="EMBL" id="KAH6595425.1"/>
    </source>
</evidence>
<dbReference type="CDD" id="cd09272">
    <property type="entry name" value="RNase_HI_RT_Ty1"/>
    <property type="match status" value="1"/>
</dbReference>
<dbReference type="SUPFAM" id="SSF53098">
    <property type="entry name" value="Ribonuclease H-like"/>
    <property type="match status" value="1"/>
</dbReference>
<evidence type="ECO:0000259" key="1">
    <source>
        <dbReference type="PROSITE" id="PS50994"/>
    </source>
</evidence>
<gene>
    <name evidence="2" type="ORF">BASA50_005837</name>
</gene>
<dbReference type="InterPro" id="IPR001584">
    <property type="entry name" value="Integrase_cat-core"/>
</dbReference>
<protein>
    <recommendedName>
        <fullName evidence="1">Integrase catalytic domain-containing protein</fullName>
    </recommendedName>
</protein>
<sequence length="404" mass="45231">MDIAEPINVASANHVKQVKSETIIPVKAIFSDNGGKFKSRDSDAFLTSKEISRQLATPHIPQQTGTAERKNQNIMDSARSMVIKSAHALRTPALITKLRLRTMQCIMLGYATGAKAYRLLNSLLEDRPNMTMVLSQRHYLQNILEQFQMSNYHPAATLAEVSNTLVAAQEQEGRTASPYYETVGSLIYAMIATRPDISAAISQVSKYLYYPTDTHWSAVNRILRSIKYFLNHPLTFSNNVIYLTGYYNVDWGGNLYSRRNTSGYVFFLGNSCISWRSSKQTVVALSTAEAEYVSATTATQELLFLKTFLTEIGYPINKTTTLYSDSQSAIANIKNIQLRHASNKHMDIKLHFPKDQVKLGNVNLKYINTLDQVADILIKGLPKPAFCKLANLLGLLPLRVEEGC</sequence>
<comment type="caution">
    <text evidence="2">The sequence shown here is derived from an EMBL/GenBank/DDBJ whole genome shotgun (WGS) entry which is preliminary data.</text>
</comment>
<dbReference type="PANTHER" id="PTHR11439">
    <property type="entry name" value="GAG-POL-RELATED RETROTRANSPOSON"/>
    <property type="match status" value="1"/>
</dbReference>
<accession>A0ABQ8FBN2</accession>
<dbReference type="Proteomes" id="UP001648503">
    <property type="component" value="Unassembled WGS sequence"/>
</dbReference>
<dbReference type="InterPro" id="IPR036397">
    <property type="entry name" value="RNaseH_sf"/>
</dbReference>
<evidence type="ECO:0000313" key="3">
    <source>
        <dbReference type="Proteomes" id="UP001648503"/>
    </source>
</evidence>
<dbReference type="Gene3D" id="3.30.420.10">
    <property type="entry name" value="Ribonuclease H-like superfamily/Ribonuclease H"/>
    <property type="match status" value="1"/>
</dbReference>
<organism evidence="2 3">
    <name type="scientific">Batrachochytrium salamandrivorans</name>
    <dbReference type="NCBI Taxonomy" id="1357716"/>
    <lineage>
        <taxon>Eukaryota</taxon>
        <taxon>Fungi</taxon>
        <taxon>Fungi incertae sedis</taxon>
        <taxon>Chytridiomycota</taxon>
        <taxon>Chytridiomycota incertae sedis</taxon>
        <taxon>Chytridiomycetes</taxon>
        <taxon>Rhizophydiales</taxon>
        <taxon>Rhizophydiales incertae sedis</taxon>
        <taxon>Batrachochytrium</taxon>
    </lineage>
</organism>
<dbReference type="PROSITE" id="PS50994">
    <property type="entry name" value="INTEGRASE"/>
    <property type="match status" value="1"/>
</dbReference>
<reference evidence="2 3" key="1">
    <citation type="submission" date="2021-02" db="EMBL/GenBank/DDBJ databases">
        <title>Variation within the Batrachochytrium salamandrivorans European outbreak.</title>
        <authorList>
            <person name="Kelly M."/>
            <person name="Pasmans F."/>
            <person name="Shea T.P."/>
            <person name="Munoz J.F."/>
            <person name="Carranza S."/>
            <person name="Cuomo C.A."/>
            <person name="Martel A."/>
        </authorList>
    </citation>
    <scope>NUCLEOTIDE SEQUENCE [LARGE SCALE GENOMIC DNA]</scope>
    <source>
        <strain evidence="2 3">AMFP18/2</strain>
    </source>
</reference>